<comment type="caution">
    <text evidence="6">The sequence shown here is derived from an EMBL/GenBank/DDBJ whole genome shotgun (WGS) entry which is preliminary data.</text>
</comment>
<dbReference type="PROSITE" id="PS51755">
    <property type="entry name" value="OMPR_PHOB"/>
    <property type="match status" value="1"/>
</dbReference>
<dbReference type="GO" id="GO:0005829">
    <property type="term" value="C:cytosol"/>
    <property type="evidence" value="ECO:0007669"/>
    <property type="project" value="TreeGrafter"/>
</dbReference>
<name>A0A917UEG2_9ACTN</name>
<dbReference type="EMBL" id="BMPI01000078">
    <property type="protein sequence ID" value="GGM78446.1"/>
    <property type="molecule type" value="Genomic_DNA"/>
</dbReference>
<evidence type="ECO:0000256" key="3">
    <source>
        <dbReference type="PROSITE-ProRule" id="PRU01091"/>
    </source>
</evidence>
<keyword evidence="7" id="KW-1185">Reference proteome</keyword>
<dbReference type="PANTHER" id="PTHR48111">
    <property type="entry name" value="REGULATOR OF RPOS"/>
    <property type="match status" value="1"/>
</dbReference>
<evidence type="ECO:0000256" key="2">
    <source>
        <dbReference type="PROSITE-ProRule" id="PRU00169"/>
    </source>
</evidence>
<dbReference type="InterPro" id="IPR011006">
    <property type="entry name" value="CheY-like_superfamily"/>
</dbReference>
<sequence length="218" mass="24128">MKVLIVEDDADLREAVTDALRTAGFAVDAAREWAAADLALAINDYDCMVLDRMLPDGDAVLHLHDLRTRGGTVPVLMLTALSELNDRVDGFEAGADDYLGKPFATAEFVARVRALCRRRTATMPAMLRLGDIELDSARREVRRAGVLNMLTPKEFAVLEQLLSRSPAAVSRADLREHCWDEQADPMSNVVDVVVTQLRRKLGRPEVIHTVRGFGYRAA</sequence>
<dbReference type="GO" id="GO:0000976">
    <property type="term" value="F:transcription cis-regulatory region binding"/>
    <property type="evidence" value="ECO:0007669"/>
    <property type="project" value="TreeGrafter"/>
</dbReference>
<dbReference type="Gene3D" id="6.10.250.690">
    <property type="match status" value="1"/>
</dbReference>
<keyword evidence="1 3" id="KW-0238">DNA-binding</keyword>
<dbReference type="Pfam" id="PF00486">
    <property type="entry name" value="Trans_reg_C"/>
    <property type="match status" value="1"/>
</dbReference>
<accession>A0A917UEG2</accession>
<evidence type="ECO:0000256" key="1">
    <source>
        <dbReference type="ARBA" id="ARBA00023125"/>
    </source>
</evidence>
<dbReference type="SUPFAM" id="SSF46894">
    <property type="entry name" value="C-terminal effector domain of the bipartite response regulators"/>
    <property type="match status" value="1"/>
</dbReference>
<gene>
    <name evidence="6" type="ORF">GCM10007977_094960</name>
</gene>
<dbReference type="InterPro" id="IPR016032">
    <property type="entry name" value="Sig_transdc_resp-reg_C-effctor"/>
</dbReference>
<feature type="modified residue" description="4-aspartylphosphate" evidence="2">
    <location>
        <position position="51"/>
    </location>
</feature>
<reference evidence="6" key="2">
    <citation type="submission" date="2020-09" db="EMBL/GenBank/DDBJ databases">
        <authorList>
            <person name="Sun Q."/>
            <person name="Ohkuma M."/>
        </authorList>
    </citation>
    <scope>NUCLEOTIDE SEQUENCE</scope>
    <source>
        <strain evidence="6">JCM 19831</strain>
    </source>
</reference>
<dbReference type="CDD" id="cd00383">
    <property type="entry name" value="trans_reg_C"/>
    <property type="match status" value="1"/>
</dbReference>
<feature type="DNA-binding region" description="OmpR/PhoB-type" evidence="3">
    <location>
        <begin position="124"/>
        <end position="218"/>
    </location>
</feature>
<dbReference type="InterPro" id="IPR001789">
    <property type="entry name" value="Sig_transdc_resp-reg_receiver"/>
</dbReference>
<dbReference type="InterPro" id="IPR036388">
    <property type="entry name" value="WH-like_DNA-bd_sf"/>
</dbReference>
<feature type="domain" description="Response regulatory" evidence="4">
    <location>
        <begin position="2"/>
        <end position="116"/>
    </location>
</feature>
<dbReference type="Gene3D" id="3.40.50.2300">
    <property type="match status" value="1"/>
</dbReference>
<evidence type="ECO:0000259" key="4">
    <source>
        <dbReference type="PROSITE" id="PS50110"/>
    </source>
</evidence>
<dbReference type="InterPro" id="IPR039420">
    <property type="entry name" value="WalR-like"/>
</dbReference>
<evidence type="ECO:0000313" key="6">
    <source>
        <dbReference type="EMBL" id="GGM78446.1"/>
    </source>
</evidence>
<organism evidence="6 7">
    <name type="scientific">Dactylosporangium sucinum</name>
    <dbReference type="NCBI Taxonomy" id="1424081"/>
    <lineage>
        <taxon>Bacteria</taxon>
        <taxon>Bacillati</taxon>
        <taxon>Actinomycetota</taxon>
        <taxon>Actinomycetes</taxon>
        <taxon>Micromonosporales</taxon>
        <taxon>Micromonosporaceae</taxon>
        <taxon>Dactylosporangium</taxon>
    </lineage>
</organism>
<dbReference type="InterPro" id="IPR001867">
    <property type="entry name" value="OmpR/PhoB-type_DNA-bd"/>
</dbReference>
<dbReference type="PANTHER" id="PTHR48111:SF36">
    <property type="entry name" value="TRANSCRIPTIONAL REGULATORY PROTEIN CUTR"/>
    <property type="match status" value="1"/>
</dbReference>
<dbReference type="SUPFAM" id="SSF52172">
    <property type="entry name" value="CheY-like"/>
    <property type="match status" value="1"/>
</dbReference>
<dbReference type="SMART" id="SM00862">
    <property type="entry name" value="Trans_reg_C"/>
    <property type="match status" value="1"/>
</dbReference>
<dbReference type="PROSITE" id="PS50110">
    <property type="entry name" value="RESPONSE_REGULATORY"/>
    <property type="match status" value="1"/>
</dbReference>
<protein>
    <submittedName>
        <fullName evidence="6">DNA-binding response regulator</fullName>
    </submittedName>
</protein>
<evidence type="ECO:0000313" key="7">
    <source>
        <dbReference type="Proteomes" id="UP000642070"/>
    </source>
</evidence>
<reference evidence="6" key="1">
    <citation type="journal article" date="2014" name="Int. J. Syst. Evol. Microbiol.">
        <title>Complete genome sequence of Corynebacterium casei LMG S-19264T (=DSM 44701T), isolated from a smear-ripened cheese.</title>
        <authorList>
            <consortium name="US DOE Joint Genome Institute (JGI-PGF)"/>
            <person name="Walter F."/>
            <person name="Albersmeier A."/>
            <person name="Kalinowski J."/>
            <person name="Ruckert C."/>
        </authorList>
    </citation>
    <scope>NUCLEOTIDE SEQUENCE</scope>
    <source>
        <strain evidence="6">JCM 19831</strain>
    </source>
</reference>
<dbReference type="GO" id="GO:0032993">
    <property type="term" value="C:protein-DNA complex"/>
    <property type="evidence" value="ECO:0007669"/>
    <property type="project" value="TreeGrafter"/>
</dbReference>
<feature type="domain" description="OmpR/PhoB-type" evidence="5">
    <location>
        <begin position="124"/>
        <end position="218"/>
    </location>
</feature>
<dbReference type="Pfam" id="PF00072">
    <property type="entry name" value="Response_reg"/>
    <property type="match status" value="1"/>
</dbReference>
<dbReference type="AlphaFoldDB" id="A0A917UEG2"/>
<dbReference type="RefSeq" id="WP_190256660.1">
    <property type="nucleotide sequence ID" value="NZ_BMPI01000078.1"/>
</dbReference>
<dbReference type="GO" id="GO:0006355">
    <property type="term" value="P:regulation of DNA-templated transcription"/>
    <property type="evidence" value="ECO:0007669"/>
    <property type="project" value="InterPro"/>
</dbReference>
<keyword evidence="2" id="KW-0597">Phosphoprotein</keyword>
<evidence type="ECO:0000259" key="5">
    <source>
        <dbReference type="PROSITE" id="PS51755"/>
    </source>
</evidence>
<dbReference type="Proteomes" id="UP000642070">
    <property type="component" value="Unassembled WGS sequence"/>
</dbReference>
<dbReference type="GO" id="GO:0000156">
    <property type="term" value="F:phosphorelay response regulator activity"/>
    <property type="evidence" value="ECO:0007669"/>
    <property type="project" value="TreeGrafter"/>
</dbReference>
<proteinExistence type="predicted"/>
<dbReference type="SMART" id="SM00448">
    <property type="entry name" value="REC"/>
    <property type="match status" value="1"/>
</dbReference>
<dbReference type="Gene3D" id="1.10.10.10">
    <property type="entry name" value="Winged helix-like DNA-binding domain superfamily/Winged helix DNA-binding domain"/>
    <property type="match status" value="1"/>
</dbReference>